<feature type="region of interest" description="Disordered" evidence="1">
    <location>
        <begin position="1404"/>
        <end position="1452"/>
    </location>
</feature>
<gene>
    <name evidence="3" type="ORF">JKP88DRAFT_263252</name>
</gene>
<feature type="region of interest" description="Disordered" evidence="1">
    <location>
        <begin position="1744"/>
        <end position="1784"/>
    </location>
</feature>
<comment type="caution">
    <text evidence="3">The sequence shown here is derived from an EMBL/GenBank/DDBJ whole genome shotgun (WGS) entry which is preliminary data.</text>
</comment>
<dbReference type="PANTHER" id="PTHR12195">
    <property type="entry name" value="CYTOPLASMIC FMR1-INTERACTING PROTEIN-RELATED"/>
    <property type="match status" value="1"/>
</dbReference>
<feature type="compositionally biased region" description="Low complexity" evidence="1">
    <location>
        <begin position="1625"/>
        <end position="1636"/>
    </location>
</feature>
<proteinExistence type="predicted"/>
<sequence>MAAPQGDVFIPKVAALDSFPLNDGVPRLQPVCANVQYDMVPHTNFLQCADHVCYPAEFAADLQDITRLEKLADTGERLVRQLYTYRGVSRAIPAPARGSSKADIDAMNFKTLEVLRPEIAKLKAIMDYLEEAVTVFRETVLKLAKQGRKKVVPETQYDALVAIADLLQQLDRLKDGKSCLANDLSRYKRALNAAISAGQVSRADAAALEADAAALANFLGNLRAADKVTYPHRYLACTLRDALRGVPGGADDVLCRLLQHCVDRLAEERYLTPAEKHRLLRAAPLLLWLSDTADDAAAASGGGGEAFNAFKQKRVKLAPLHRLAQRHAVVPERGDVVAPLAQSLAGAPHLTAEAAAAFAPDARAEAEAALPAQRARAADEHGTYLTELSSALAAAARSAGGATGVHSAATARWLAQVALAGLRLLQRWTSGLLEAHAAKLAAPCSEAAVGAAATGGAEVEAGLYARAVRYNYSREELSAAAELVTSIKTLAAQLSAAEPLLAPAIRTYVHACTQQLVQGDMLPILHRADKKKRGTVAQLLAVRAMLADWTNDSEAQNDYRTYKRKEEQSVCTVSGQAVRMLSHDAASGLRFLCHFFDDSEAQNDYCTYKRKDGRVAASFPPRVTAPSTSQLQLARSVVRAICDESSELRQGSGILGKEDLTKDDMEAMMTFYAESFAFPYLIDLSGTIRAASDLGDLWFREYHLEITQSIQFPLEQSFPWILTEHMVSSSGKSTSAARAAGPSSPADFNSNNDSSINVAAAVATAGAGGADGGGGGGGGVVPKRRKKKKGAGAGPEGAALAEAVLCALDVYNDAARAALHTYCAQHLFDEVQAEVSVAYDQLVFQLESEIYGHCKASGFGLELGALDKMYRRRMEERRGWGRYTPAWRRHGALARQRHALLLGRSVDISRRFALDLDSKLREDVDAAVSKFEGGGLAGIIELEAALNAVRGTHARLVRTGVEALDACDQIFEDVLARSGRLAAHVLRSLVLDLFPKCRLCLDSGRWVRSLGETVGGAVKGAGAGASGDNNLGGGRLCGKAYEQVASLTAEFVGDQHLACALRLLGPAELGMVIDSVMQYLESKLDDLLEWARALTPGLPSLALPSLSMGLAGAYAMFEVQLQPLLEYPDLRNGVFQDLREMGNALAFLFSLGKLMQVDDCLTFVHALPIIGVPTSRTWEGDRTRLMTAIGGITAAITGSGCPSGVAQSAATLTDSAKAGQEAAAACALPQSLFGTALQRLDVAISASGIREEWQGGPLDGLCEPADGAPPPPHFYRLWSALHFAFCQPFPTAGAAANDWVAFGDGVALCGAAVVHLLGQTDAHASHDPGYHLLRAAAHEASAAAAAPSDDPRARGAAAEAFLWYAKQQRAVHHWAAAAAAAALPQRAAAAAAAALDVVFHPPPSDDALTAEESRRARGSVSGGGGSSGVFSAAAQQRGPPVPARSRGGSGSAADAGLGMSIAGMAGPPFTMAAAAAAALSNSSGHPARRHSGSSLDLSNSAMDAVFSQLSPANAGGSNGGSFAAARMPGQRSPMGRPRPAPGAGGMQGAPPRVPASNRGFLLGPGSSPDGEHGSRSASPVPWANASDVAHLREVFPQISEAEAAAALARHGGDVKAAAAAFLADASPNGSPARSGSASGGSGPADAAAAPLRKAAKPGQPQAAIFQTAHVDVLFPMASQPAAAAALPQQQQQQQGSGGFPGGGSFHQGRVSLGGMSTGGKSDLISALDPDEVANFNLQEFTPASSQAMAASEPGRRASAPVQPLALQQQQQQQVPASGGGGGGSAFAAADSAAVAAYNNRRSSMPVPPSGQAPQLRQQNGASHAGMPPGGPMMQRSPSGDGIGGCSGGGAADVAAAGVYCSATRHPAAPPKRKFGVSGSAATGTTATAAAAAATDGISGHARGAPIGAAATPAAGDDDGA</sequence>
<evidence type="ECO:0000259" key="2">
    <source>
        <dbReference type="PROSITE" id="PS51140"/>
    </source>
</evidence>
<dbReference type="GO" id="GO:0031267">
    <property type="term" value="F:small GTPase binding"/>
    <property type="evidence" value="ECO:0007669"/>
    <property type="project" value="InterPro"/>
</dbReference>
<feature type="compositionally biased region" description="Low complexity" evidence="1">
    <location>
        <begin position="1512"/>
        <end position="1525"/>
    </location>
</feature>
<feature type="region of interest" description="Disordered" evidence="1">
    <location>
        <begin position="1864"/>
        <end position="1920"/>
    </location>
</feature>
<name>A0A835YVZ9_9STRA</name>
<feature type="region of interest" description="Disordered" evidence="1">
    <location>
        <begin position="1625"/>
        <end position="1660"/>
    </location>
</feature>
<dbReference type="Pfam" id="PF05994">
    <property type="entry name" value="FragX_IP"/>
    <property type="match status" value="3"/>
</dbReference>
<feature type="compositionally biased region" description="Low complexity" evidence="1">
    <location>
        <begin position="1643"/>
        <end position="1658"/>
    </location>
</feature>
<feature type="compositionally biased region" description="Low complexity" evidence="1">
    <location>
        <begin position="1683"/>
        <end position="1694"/>
    </location>
</feature>
<feature type="compositionally biased region" description="Low complexity" evidence="1">
    <location>
        <begin position="1757"/>
        <end position="1776"/>
    </location>
</feature>
<dbReference type="InterPro" id="IPR008081">
    <property type="entry name" value="Cytoplasmic_FMR1-int"/>
</dbReference>
<evidence type="ECO:0000313" key="3">
    <source>
        <dbReference type="EMBL" id="KAG5182436.1"/>
    </source>
</evidence>
<dbReference type="GO" id="GO:0043130">
    <property type="term" value="F:ubiquitin binding"/>
    <property type="evidence" value="ECO:0007669"/>
    <property type="project" value="InterPro"/>
</dbReference>
<evidence type="ECO:0000313" key="4">
    <source>
        <dbReference type="Proteomes" id="UP000664859"/>
    </source>
</evidence>
<dbReference type="Proteomes" id="UP000664859">
    <property type="component" value="Unassembled WGS sequence"/>
</dbReference>
<dbReference type="GO" id="GO:0030833">
    <property type="term" value="P:regulation of actin filament polymerization"/>
    <property type="evidence" value="ECO:0007669"/>
    <property type="project" value="InterPro"/>
</dbReference>
<accession>A0A835YVZ9</accession>
<feature type="compositionally biased region" description="Gly residues" evidence="1">
    <location>
        <begin position="1695"/>
        <end position="1705"/>
    </location>
</feature>
<reference evidence="3" key="1">
    <citation type="submission" date="2021-02" db="EMBL/GenBank/DDBJ databases">
        <title>First Annotated Genome of the Yellow-green Alga Tribonema minus.</title>
        <authorList>
            <person name="Mahan K.M."/>
        </authorList>
    </citation>
    <scope>NUCLEOTIDE SEQUENCE</scope>
    <source>
        <strain evidence="3">UTEX B ZZ1240</strain>
    </source>
</reference>
<feature type="compositionally biased region" description="Low complexity" evidence="1">
    <location>
        <begin position="1880"/>
        <end position="1914"/>
    </location>
</feature>
<dbReference type="InterPro" id="IPR003892">
    <property type="entry name" value="CUE"/>
</dbReference>
<feature type="region of interest" description="Disordered" evidence="1">
    <location>
        <begin position="1800"/>
        <end position="1844"/>
    </location>
</feature>
<feature type="domain" description="CUE" evidence="2">
    <location>
        <begin position="1583"/>
        <end position="1626"/>
    </location>
</feature>
<dbReference type="PROSITE" id="PS51140">
    <property type="entry name" value="CUE"/>
    <property type="match status" value="1"/>
</dbReference>
<feature type="compositionally biased region" description="Gly residues" evidence="1">
    <location>
        <begin position="770"/>
        <end position="780"/>
    </location>
</feature>
<feature type="region of interest" description="Disordered" evidence="1">
    <location>
        <begin position="770"/>
        <end position="794"/>
    </location>
</feature>
<organism evidence="3 4">
    <name type="scientific">Tribonema minus</name>
    <dbReference type="NCBI Taxonomy" id="303371"/>
    <lineage>
        <taxon>Eukaryota</taxon>
        <taxon>Sar</taxon>
        <taxon>Stramenopiles</taxon>
        <taxon>Ochrophyta</taxon>
        <taxon>PX clade</taxon>
        <taxon>Xanthophyceae</taxon>
        <taxon>Tribonematales</taxon>
        <taxon>Tribonemataceae</taxon>
        <taxon>Tribonema</taxon>
    </lineage>
</organism>
<protein>
    <submittedName>
        <fullName evidence="3">Cytoplasmic fragile-X interacting family-domain-containing protein</fullName>
    </submittedName>
</protein>
<feature type="compositionally biased region" description="Low complexity" evidence="1">
    <location>
        <begin position="1428"/>
        <end position="1452"/>
    </location>
</feature>
<feature type="region of interest" description="Disordered" evidence="1">
    <location>
        <begin position="1683"/>
        <end position="1717"/>
    </location>
</feature>
<dbReference type="OrthoDB" id="10265867at2759"/>
<feature type="compositionally biased region" description="Polar residues" evidence="1">
    <location>
        <begin position="1811"/>
        <end position="1821"/>
    </location>
</feature>
<evidence type="ECO:0000256" key="1">
    <source>
        <dbReference type="SAM" id="MobiDB-lite"/>
    </source>
</evidence>
<keyword evidence="4" id="KW-1185">Reference proteome</keyword>
<feature type="region of interest" description="Disordered" evidence="1">
    <location>
        <begin position="1509"/>
        <end position="1581"/>
    </location>
</feature>
<dbReference type="EMBL" id="JAFCMP010000246">
    <property type="protein sequence ID" value="KAG5182436.1"/>
    <property type="molecule type" value="Genomic_DNA"/>
</dbReference>